<organism evidence="1">
    <name type="scientific">Arundo donax</name>
    <name type="common">Giant reed</name>
    <name type="synonym">Donax arundinaceus</name>
    <dbReference type="NCBI Taxonomy" id="35708"/>
    <lineage>
        <taxon>Eukaryota</taxon>
        <taxon>Viridiplantae</taxon>
        <taxon>Streptophyta</taxon>
        <taxon>Embryophyta</taxon>
        <taxon>Tracheophyta</taxon>
        <taxon>Spermatophyta</taxon>
        <taxon>Magnoliopsida</taxon>
        <taxon>Liliopsida</taxon>
        <taxon>Poales</taxon>
        <taxon>Poaceae</taxon>
        <taxon>PACMAD clade</taxon>
        <taxon>Arundinoideae</taxon>
        <taxon>Arundineae</taxon>
        <taxon>Arundo</taxon>
    </lineage>
</organism>
<accession>A0A0A9GJ98</accession>
<dbReference type="EMBL" id="GBRH01173339">
    <property type="protein sequence ID" value="JAE24557.1"/>
    <property type="molecule type" value="Transcribed_RNA"/>
</dbReference>
<dbReference type="AlphaFoldDB" id="A0A0A9GJ98"/>
<protein>
    <submittedName>
        <fullName evidence="1">Uncharacterized protein</fullName>
    </submittedName>
</protein>
<proteinExistence type="predicted"/>
<name>A0A0A9GJ98_ARUDO</name>
<reference evidence="1" key="1">
    <citation type="submission" date="2014-09" db="EMBL/GenBank/DDBJ databases">
        <authorList>
            <person name="Magalhaes I.L.F."/>
            <person name="Oliveira U."/>
            <person name="Santos F.R."/>
            <person name="Vidigal T.H.D.A."/>
            <person name="Brescovit A.D."/>
            <person name="Santos A.J."/>
        </authorList>
    </citation>
    <scope>NUCLEOTIDE SEQUENCE</scope>
    <source>
        <tissue evidence="1">Shoot tissue taken approximately 20 cm above the soil surface</tissue>
    </source>
</reference>
<sequence length="47" mass="5497">MELHQVFFFEKYCTAQCADLENLVLYIPHYVHIVLFPCFSSTILSGE</sequence>
<reference evidence="1" key="2">
    <citation type="journal article" date="2015" name="Data Brief">
        <title>Shoot transcriptome of the giant reed, Arundo donax.</title>
        <authorList>
            <person name="Barrero R.A."/>
            <person name="Guerrero F.D."/>
            <person name="Moolhuijzen P."/>
            <person name="Goolsby J.A."/>
            <person name="Tidwell J."/>
            <person name="Bellgard S.E."/>
            <person name="Bellgard M.I."/>
        </authorList>
    </citation>
    <scope>NUCLEOTIDE SEQUENCE</scope>
    <source>
        <tissue evidence="1">Shoot tissue taken approximately 20 cm above the soil surface</tissue>
    </source>
</reference>
<evidence type="ECO:0000313" key="1">
    <source>
        <dbReference type="EMBL" id="JAE24557.1"/>
    </source>
</evidence>